<keyword evidence="4" id="KW-0808">Transferase</keyword>
<organism evidence="4 5">
    <name type="scientific">Enhydrobacter aerosaccus</name>
    <dbReference type="NCBI Taxonomy" id="225324"/>
    <lineage>
        <taxon>Bacteria</taxon>
        <taxon>Pseudomonadati</taxon>
        <taxon>Pseudomonadota</taxon>
        <taxon>Alphaproteobacteria</taxon>
        <taxon>Hyphomicrobiales</taxon>
        <taxon>Enhydrobacter</taxon>
    </lineage>
</organism>
<dbReference type="SUPFAM" id="SSF53335">
    <property type="entry name" value="S-adenosyl-L-methionine-dependent methyltransferases"/>
    <property type="match status" value="1"/>
</dbReference>
<dbReference type="STRING" id="225324.SAMN02745126_01352"/>
<dbReference type="CDD" id="cd02440">
    <property type="entry name" value="AdoMet_MTases"/>
    <property type="match status" value="1"/>
</dbReference>
<dbReference type="InterPro" id="IPR029063">
    <property type="entry name" value="SAM-dependent_MTases_sf"/>
</dbReference>
<evidence type="ECO:0000256" key="3">
    <source>
        <dbReference type="ARBA" id="ARBA00030757"/>
    </source>
</evidence>
<accession>A0A1T4L4Z7</accession>
<dbReference type="Pfam" id="PF01135">
    <property type="entry name" value="PCMT"/>
    <property type="match status" value="1"/>
</dbReference>
<dbReference type="GO" id="GO:0032259">
    <property type="term" value="P:methylation"/>
    <property type="evidence" value="ECO:0007669"/>
    <property type="project" value="UniProtKB-KW"/>
</dbReference>
<dbReference type="GO" id="GO:0004719">
    <property type="term" value="F:protein-L-isoaspartate (D-aspartate) O-methyltransferase activity"/>
    <property type="evidence" value="ECO:0007669"/>
    <property type="project" value="InterPro"/>
</dbReference>
<evidence type="ECO:0000256" key="1">
    <source>
        <dbReference type="ARBA" id="ARBA00005369"/>
    </source>
</evidence>
<evidence type="ECO:0000256" key="2">
    <source>
        <dbReference type="ARBA" id="ARBA00013346"/>
    </source>
</evidence>
<dbReference type="AlphaFoldDB" id="A0A1T4L4Z7"/>
<dbReference type="Proteomes" id="UP000190092">
    <property type="component" value="Unassembled WGS sequence"/>
</dbReference>
<dbReference type="RefSeq" id="WP_085932995.1">
    <property type="nucleotide sequence ID" value="NZ_FUWJ01000001.1"/>
</dbReference>
<dbReference type="PANTHER" id="PTHR11579:SF18">
    <property type="entry name" value="PROTEIN-L-ISOASPARTATE O-METHYLTRANSFERASE"/>
    <property type="match status" value="1"/>
</dbReference>
<dbReference type="OrthoDB" id="9798496at2"/>
<dbReference type="GO" id="GO:0005737">
    <property type="term" value="C:cytoplasm"/>
    <property type="evidence" value="ECO:0007669"/>
    <property type="project" value="TreeGrafter"/>
</dbReference>
<comment type="similarity">
    <text evidence="1">Belongs to the methyltransferase superfamily. L-isoaspartyl/D-aspartyl protein methyltransferase family.</text>
</comment>
<protein>
    <recommendedName>
        <fullName evidence="2">Protein-L-isoaspartate O-methyltransferase</fullName>
    </recommendedName>
    <alternativeName>
        <fullName evidence="3">Protein L-isoaspartyl methyltransferase</fullName>
    </alternativeName>
</protein>
<dbReference type="PANTHER" id="PTHR11579">
    <property type="entry name" value="PROTEIN-L-ISOASPARTATE O-METHYLTRANSFERASE"/>
    <property type="match status" value="1"/>
</dbReference>
<gene>
    <name evidence="4" type="ORF">SAMN02745126_01352</name>
</gene>
<keyword evidence="4" id="KW-0489">Methyltransferase</keyword>
<name>A0A1T4L4Z7_9HYPH</name>
<reference evidence="5" key="1">
    <citation type="submission" date="2017-02" db="EMBL/GenBank/DDBJ databases">
        <authorList>
            <person name="Varghese N."/>
            <person name="Submissions S."/>
        </authorList>
    </citation>
    <scope>NUCLEOTIDE SEQUENCE [LARGE SCALE GENOMIC DNA]</scope>
    <source>
        <strain evidence="5">ATCC 27094</strain>
    </source>
</reference>
<dbReference type="Gene3D" id="3.40.50.150">
    <property type="entry name" value="Vaccinia Virus protein VP39"/>
    <property type="match status" value="1"/>
</dbReference>
<evidence type="ECO:0000313" key="4">
    <source>
        <dbReference type="EMBL" id="SJZ49792.1"/>
    </source>
</evidence>
<evidence type="ECO:0000313" key="5">
    <source>
        <dbReference type="Proteomes" id="UP000190092"/>
    </source>
</evidence>
<keyword evidence="5" id="KW-1185">Reference proteome</keyword>
<dbReference type="InterPro" id="IPR000682">
    <property type="entry name" value="PCMT"/>
</dbReference>
<proteinExistence type="inferred from homology"/>
<sequence>MTDFSVARRNMIDGQLRPNRVTNDLLLSVIADLPRERFLPDAVKSVAYADDDVPLGGGRYLMEPMVLARLIQTLQPSATDKALVVASGPGYGAALLARLVKSVTAVEGDPTLAGSAEQTIKQLGIDNIQIVTGKMEQGAPTSAPYDVILIEGAVREIPKAILDQLAEGGRLGTVIASASAAHGVAHLVVKEGGVTSGRPLFDAGTPLLPGFAPPPRFAF</sequence>
<dbReference type="EMBL" id="FUWJ01000001">
    <property type="protein sequence ID" value="SJZ49792.1"/>
    <property type="molecule type" value="Genomic_DNA"/>
</dbReference>